<protein>
    <submittedName>
        <fullName evidence="1">Hemagglutinin repeat-containing protein</fullName>
    </submittedName>
</protein>
<dbReference type="EMBL" id="JAKGAQ010000013">
    <property type="protein sequence ID" value="MCF2873042.1"/>
    <property type="molecule type" value="Genomic_DNA"/>
</dbReference>
<sequence>GITAGSIGNPALVVTNVDPDASYLVETRFEFIDLDQFLSSDYFLDALGYEPDEYTKRLGDAYVETQFLRAQLFALTGQRLTETGISERDQMQALYDNAIDASVALDLALGVALTPEQIAALTQDIIWLEEITVDGQTVMAPRLYLADASSLARTGSAAGAEASSITAADLTLIADTFTNSGAITGVDSVRLASLGDMDILGGRVVSGGMTQIDVAGTLTSLSGTIQGSDVSLAAQQIVLETARVTSGEDSNFTDGASRASTVLASGDVMIQAIEDINLTGAQVQAGGDTTLAAGGAITVGALELNRETDLTYDGGYSRSQGVTNVVSSIATDGNLTLYAAGQTDTGGNITLMGAQLQAGAGMVIQADQGDVLMLAVADSFYSDITGSSSGFFSESSSRDQVFSVTNQVTSLDAGSIDVLAAGSILAEGTQFRTDGVTLTGEDALQNGDLRLTAATGDLMFTAPTDIYAESRVRERSFFGGLARLSSDIRTLETQALGSVAQVAGDIGLVTGGDLVLTAVDWAANGDIRTQVAGETLLLAAVDTSYRSASILNNNAILITTEDSEDYTESATFNRLDAGGVVDLDPTSPITLDAVRDPTIASMHAAGLLSDGSTGMTLAATYLGLTDPATGPPETLDETTDDWRDDLTMITATLPTGADGNGYLYLDEALERDSTIVNPIALVDEHFHEETTALNPAFKLLITIAVTQGIGGFGELAGGFGQAIGLTGEAAIGAANAAASNLAVGVIEAGVSGDFDIGELLEGAAFAGISAYASGAISLEGTFGVEFGEGAMAGLIRDGGQFTIASFSEGALDAAITSGLSSA</sequence>
<dbReference type="Pfam" id="PF13332">
    <property type="entry name" value="Fil_haemagg_2"/>
    <property type="match status" value="2"/>
</dbReference>
<organism evidence="1 2">
    <name type="scientific">Octadecabacter dasysiphoniae</name>
    <dbReference type="NCBI Taxonomy" id="2909341"/>
    <lineage>
        <taxon>Bacteria</taxon>
        <taxon>Pseudomonadati</taxon>
        <taxon>Pseudomonadota</taxon>
        <taxon>Alphaproteobacteria</taxon>
        <taxon>Rhodobacterales</taxon>
        <taxon>Roseobacteraceae</taxon>
        <taxon>Octadecabacter</taxon>
    </lineage>
</organism>
<feature type="non-terminal residue" evidence="1">
    <location>
        <position position="1"/>
    </location>
</feature>
<gene>
    <name evidence="1" type="ORF">L0664_18410</name>
</gene>
<reference evidence="1 2" key="1">
    <citation type="submission" date="2022-01" db="EMBL/GenBank/DDBJ databases">
        <title>Octadecabacter sp. nov., isolated from a marine alga.</title>
        <authorList>
            <person name="Jin M.S."/>
            <person name="Kim H.M."/>
            <person name="Han D.M."/>
            <person name="Jung J.J."/>
            <person name="Jeon C.O."/>
        </authorList>
    </citation>
    <scope>NUCLEOTIDE SEQUENCE [LARGE SCALE GENOMIC DNA]</scope>
    <source>
        <strain evidence="1 2">G9-8</strain>
    </source>
</reference>
<proteinExistence type="predicted"/>
<keyword evidence="2" id="KW-1185">Reference proteome</keyword>
<name>A0ABS9D0I4_9RHOB</name>
<dbReference type="Proteomes" id="UP001200557">
    <property type="component" value="Unassembled WGS sequence"/>
</dbReference>
<evidence type="ECO:0000313" key="1">
    <source>
        <dbReference type="EMBL" id="MCF2873042.1"/>
    </source>
</evidence>
<evidence type="ECO:0000313" key="2">
    <source>
        <dbReference type="Proteomes" id="UP001200557"/>
    </source>
</evidence>
<comment type="caution">
    <text evidence="1">The sequence shown here is derived from an EMBL/GenBank/DDBJ whole genome shotgun (WGS) entry which is preliminary data.</text>
</comment>
<accession>A0ABS9D0I4</accession>
<feature type="non-terminal residue" evidence="1">
    <location>
        <position position="822"/>
    </location>
</feature>
<dbReference type="InterPro" id="IPR025157">
    <property type="entry name" value="Hemagglutinin_rpt"/>
</dbReference>
<dbReference type="RefSeq" id="WP_235227370.1">
    <property type="nucleotide sequence ID" value="NZ_JAKGAQ010000013.1"/>
</dbReference>